<evidence type="ECO:0000313" key="3">
    <source>
        <dbReference type="Proteomes" id="UP000186997"/>
    </source>
</evidence>
<accession>A0A1R3WYN8</accession>
<keyword evidence="1" id="KW-0732">Signal</keyword>
<dbReference type="AlphaFoldDB" id="A0A1R3WYN8"/>
<protein>
    <submittedName>
        <fullName evidence="2">Uncharacterized protein</fullName>
    </submittedName>
</protein>
<gene>
    <name evidence="2" type="ORF">SAMN05421665_1558</name>
</gene>
<organism evidence="2 3">
    <name type="scientific">Yoonia rosea</name>
    <dbReference type="NCBI Taxonomy" id="287098"/>
    <lineage>
        <taxon>Bacteria</taxon>
        <taxon>Pseudomonadati</taxon>
        <taxon>Pseudomonadota</taxon>
        <taxon>Alphaproteobacteria</taxon>
        <taxon>Rhodobacterales</taxon>
        <taxon>Paracoccaceae</taxon>
        <taxon>Yoonia</taxon>
    </lineage>
</organism>
<proteinExistence type="predicted"/>
<evidence type="ECO:0000256" key="1">
    <source>
        <dbReference type="SAM" id="SignalP"/>
    </source>
</evidence>
<evidence type="ECO:0000313" key="2">
    <source>
        <dbReference type="EMBL" id="SIT82885.1"/>
    </source>
</evidence>
<dbReference type="STRING" id="287098.SAMN05421665_1558"/>
<dbReference type="RefSeq" id="WP_076659849.1">
    <property type="nucleotide sequence ID" value="NZ_FTPR01000001.1"/>
</dbReference>
<reference evidence="3" key="1">
    <citation type="submission" date="2017-01" db="EMBL/GenBank/DDBJ databases">
        <authorList>
            <person name="Varghese N."/>
            <person name="Submissions S."/>
        </authorList>
    </citation>
    <scope>NUCLEOTIDE SEQUENCE [LARGE SCALE GENOMIC DNA]</scope>
    <source>
        <strain evidence="3">DSM 29591</strain>
    </source>
</reference>
<sequence length="77" mass="8274">MRHLWLLPFLLIPACATFPALDGTVNDAARQAPYPTLTQLPSLPPVSGSENADLQARIAALQARAAQLRQIDIAALQ</sequence>
<name>A0A1R3WYN8_9RHOB</name>
<dbReference type="Proteomes" id="UP000186997">
    <property type="component" value="Unassembled WGS sequence"/>
</dbReference>
<feature type="signal peptide" evidence="1">
    <location>
        <begin position="1"/>
        <end position="22"/>
    </location>
</feature>
<dbReference type="OrthoDB" id="7872359at2"/>
<feature type="chain" id="PRO_5012503730" evidence="1">
    <location>
        <begin position="23"/>
        <end position="77"/>
    </location>
</feature>
<dbReference type="EMBL" id="FTPR01000001">
    <property type="protein sequence ID" value="SIT82885.1"/>
    <property type="molecule type" value="Genomic_DNA"/>
</dbReference>
<keyword evidence="3" id="KW-1185">Reference proteome</keyword>